<reference evidence="3" key="1">
    <citation type="submission" date="2025-08" db="UniProtKB">
        <authorList>
            <consortium name="RefSeq"/>
        </authorList>
    </citation>
    <scope>IDENTIFICATION</scope>
</reference>
<proteinExistence type="predicted"/>
<feature type="transmembrane region" description="Helical" evidence="1">
    <location>
        <begin position="7"/>
        <end position="25"/>
    </location>
</feature>
<dbReference type="InterPro" id="IPR019396">
    <property type="entry name" value="TM_Fragile-X-F-assoc"/>
</dbReference>
<name>A0ABM0JX20_APLCA</name>
<gene>
    <name evidence="3" type="primary">LOC101846895</name>
</gene>
<dbReference type="Pfam" id="PF10269">
    <property type="entry name" value="Tmemb_185A"/>
    <property type="match status" value="1"/>
</dbReference>
<dbReference type="GeneID" id="101846895"/>
<accession>A0ABM0JX20</accession>
<organism evidence="2 3">
    <name type="scientific">Aplysia californica</name>
    <name type="common">California sea hare</name>
    <dbReference type="NCBI Taxonomy" id="6500"/>
    <lineage>
        <taxon>Eukaryota</taxon>
        <taxon>Metazoa</taxon>
        <taxon>Spiralia</taxon>
        <taxon>Lophotrochozoa</taxon>
        <taxon>Mollusca</taxon>
        <taxon>Gastropoda</taxon>
        <taxon>Heterobranchia</taxon>
        <taxon>Euthyneura</taxon>
        <taxon>Tectipleura</taxon>
        <taxon>Aplysiida</taxon>
        <taxon>Aplysioidea</taxon>
        <taxon>Aplysiidae</taxon>
        <taxon>Aplysia</taxon>
    </lineage>
</organism>
<keyword evidence="1" id="KW-1133">Transmembrane helix</keyword>
<dbReference type="PANTHER" id="PTHR13568:SF4">
    <property type="entry name" value="TRANSMEMBRANE PROTEIN 60"/>
    <property type="match status" value="1"/>
</dbReference>
<evidence type="ECO:0000256" key="1">
    <source>
        <dbReference type="SAM" id="Phobius"/>
    </source>
</evidence>
<sequence length="135" mass="16217">MATVHKALFTWFVTLIFFILFVLRADDTVDWNWFLIFIPLWIFDAAIMIYIIVNIIIHYRSPHYLHHVDRNEMTMKRKYALLVCCLFKIAFQFLVCLRLEYFSISLYYVLIPLWIMLAAGLGDNFRVLVAKVPYR</sequence>
<dbReference type="Proteomes" id="UP000694888">
    <property type="component" value="Unplaced"/>
</dbReference>
<dbReference type="PANTHER" id="PTHR13568">
    <property type="entry name" value="FAM11A, B PROTEIN"/>
    <property type="match status" value="1"/>
</dbReference>
<feature type="transmembrane region" description="Helical" evidence="1">
    <location>
        <begin position="31"/>
        <end position="57"/>
    </location>
</feature>
<feature type="transmembrane region" description="Helical" evidence="1">
    <location>
        <begin position="101"/>
        <end position="121"/>
    </location>
</feature>
<keyword evidence="2" id="KW-1185">Reference proteome</keyword>
<keyword evidence="1" id="KW-0472">Membrane</keyword>
<feature type="transmembrane region" description="Helical" evidence="1">
    <location>
        <begin position="78"/>
        <end position="95"/>
    </location>
</feature>
<evidence type="ECO:0000313" key="2">
    <source>
        <dbReference type="Proteomes" id="UP000694888"/>
    </source>
</evidence>
<keyword evidence="1 3" id="KW-0812">Transmembrane</keyword>
<evidence type="ECO:0000313" key="3">
    <source>
        <dbReference type="RefSeq" id="XP_005103569.1"/>
    </source>
</evidence>
<protein>
    <submittedName>
        <fullName evidence="3">Transmembrane protein 60</fullName>
    </submittedName>
</protein>
<dbReference type="RefSeq" id="XP_005103569.1">
    <property type="nucleotide sequence ID" value="XM_005103512.3"/>
</dbReference>